<evidence type="ECO:0000313" key="2">
    <source>
        <dbReference type="EnsemblMetazoa" id="Aqu2.1.17098_001"/>
    </source>
</evidence>
<organism evidence="2">
    <name type="scientific">Amphimedon queenslandica</name>
    <name type="common">Sponge</name>
    <dbReference type="NCBI Taxonomy" id="400682"/>
    <lineage>
        <taxon>Eukaryota</taxon>
        <taxon>Metazoa</taxon>
        <taxon>Porifera</taxon>
        <taxon>Demospongiae</taxon>
        <taxon>Heteroscleromorpha</taxon>
        <taxon>Haplosclerida</taxon>
        <taxon>Niphatidae</taxon>
        <taxon>Amphimedon</taxon>
    </lineage>
</organism>
<name>A0A1X7TPT8_AMPQE</name>
<keyword evidence="1" id="KW-0812">Transmembrane</keyword>
<protein>
    <submittedName>
        <fullName evidence="2">Uncharacterized protein</fullName>
    </submittedName>
</protein>
<feature type="transmembrane region" description="Helical" evidence="1">
    <location>
        <begin position="60"/>
        <end position="80"/>
    </location>
</feature>
<evidence type="ECO:0000256" key="1">
    <source>
        <dbReference type="SAM" id="Phobius"/>
    </source>
</evidence>
<dbReference type="EnsemblMetazoa" id="Aqu2.1.17098_001">
    <property type="protein sequence ID" value="Aqu2.1.17098_001"/>
    <property type="gene ID" value="Aqu2.1.17098"/>
</dbReference>
<reference evidence="2" key="1">
    <citation type="submission" date="2017-05" db="UniProtKB">
        <authorList>
            <consortium name="EnsemblMetazoa"/>
        </authorList>
    </citation>
    <scope>IDENTIFICATION</scope>
</reference>
<accession>A0A1X7TPT8</accession>
<keyword evidence="1" id="KW-0472">Membrane</keyword>
<proteinExistence type="predicted"/>
<keyword evidence="1" id="KW-1133">Transmembrane helix</keyword>
<feature type="transmembrane region" description="Helical" evidence="1">
    <location>
        <begin position="31"/>
        <end position="53"/>
    </location>
</feature>
<dbReference type="AlphaFoldDB" id="A0A1X7TPT8"/>
<dbReference type="InParanoid" id="A0A1X7TPT8"/>
<sequence>MAGLFEAQNDTVNSCPCSQGAPVQSFIGDDYSVNLLILLIIINSTLSIPLIHCGMVKDVVVLKVIVVQFLVFHGSIRYLILPQMTTLS</sequence>